<proteinExistence type="predicted"/>
<dbReference type="RefSeq" id="WP_359774943.1">
    <property type="nucleotide sequence ID" value="NZ_JBEYRR010000002.1"/>
</dbReference>
<name>A0ABV3M708_9ACTN</name>
<sequence length="129" mass="14015">MTTAVQVEITDELAISTLRSVVAERPGYIYSAPDHMEVGSTDTSCFYVHTDEGGSPVSAGCVIGVVLNRLGLPLERLAMEEGITASSVVMRNFPRLSAKTREQFNDMQMRQDEGEPWGLAYAKATGDTI</sequence>
<evidence type="ECO:0000313" key="1">
    <source>
        <dbReference type="EMBL" id="MEW2367493.1"/>
    </source>
</evidence>
<dbReference type="EMBL" id="JBEYRS010000026">
    <property type="protein sequence ID" value="MEW2367493.1"/>
    <property type="molecule type" value="Genomic_DNA"/>
</dbReference>
<gene>
    <name evidence="1" type="ORF">AB0887_36835</name>
</gene>
<accession>A0ABV3M708</accession>
<reference evidence="1 2" key="1">
    <citation type="submission" date="2024-06" db="EMBL/GenBank/DDBJ databases">
        <title>The Natural Products Discovery Center: Release of the First 8490 Sequenced Strains for Exploring Actinobacteria Biosynthetic Diversity.</title>
        <authorList>
            <person name="Kalkreuter E."/>
            <person name="Kautsar S.A."/>
            <person name="Yang D."/>
            <person name="Bader C.D."/>
            <person name="Teijaro C.N."/>
            <person name="Fluegel L."/>
            <person name="Davis C.M."/>
            <person name="Simpson J.R."/>
            <person name="Lauterbach L."/>
            <person name="Steele A.D."/>
            <person name="Gui C."/>
            <person name="Meng S."/>
            <person name="Li G."/>
            <person name="Viehrig K."/>
            <person name="Ye F."/>
            <person name="Su P."/>
            <person name="Kiefer A.F."/>
            <person name="Nichols A."/>
            <person name="Cepeda A.J."/>
            <person name="Yan W."/>
            <person name="Fan B."/>
            <person name="Jiang Y."/>
            <person name="Adhikari A."/>
            <person name="Zheng C.-J."/>
            <person name="Schuster L."/>
            <person name="Cowan T.M."/>
            <person name="Smanski M.J."/>
            <person name="Chevrette M.G."/>
            <person name="De Carvalho L.P.S."/>
            <person name="Shen B."/>
        </authorList>
    </citation>
    <scope>NUCLEOTIDE SEQUENCE [LARGE SCALE GENOMIC DNA]</scope>
    <source>
        <strain evidence="1 2">NPDC047833</strain>
    </source>
</reference>
<keyword evidence="2" id="KW-1185">Reference proteome</keyword>
<dbReference type="Proteomes" id="UP001553843">
    <property type="component" value="Unassembled WGS sequence"/>
</dbReference>
<comment type="caution">
    <text evidence="1">The sequence shown here is derived from an EMBL/GenBank/DDBJ whole genome shotgun (WGS) entry which is preliminary data.</text>
</comment>
<evidence type="ECO:0000313" key="2">
    <source>
        <dbReference type="Proteomes" id="UP001553843"/>
    </source>
</evidence>
<organism evidence="1 2">
    <name type="scientific">Streptomyces huasconensis</name>
    <dbReference type="NCBI Taxonomy" id="1854574"/>
    <lineage>
        <taxon>Bacteria</taxon>
        <taxon>Bacillati</taxon>
        <taxon>Actinomycetota</taxon>
        <taxon>Actinomycetes</taxon>
        <taxon>Kitasatosporales</taxon>
        <taxon>Streptomycetaceae</taxon>
        <taxon>Streptomyces</taxon>
    </lineage>
</organism>
<protein>
    <submittedName>
        <fullName evidence="1">Uncharacterized protein</fullName>
    </submittedName>
</protein>